<accession>A0A9Q0X6Z9</accession>
<dbReference type="EMBL" id="JAPFRF010000023">
    <property type="protein sequence ID" value="KAJ7304324.1"/>
    <property type="molecule type" value="Genomic_DNA"/>
</dbReference>
<keyword evidence="2" id="KW-0812">Transmembrane</keyword>
<proteinExistence type="predicted"/>
<feature type="region of interest" description="Disordered" evidence="1">
    <location>
        <begin position="64"/>
        <end position="227"/>
    </location>
</feature>
<evidence type="ECO:0000313" key="3">
    <source>
        <dbReference type="EMBL" id="KAJ7304324.1"/>
    </source>
</evidence>
<feature type="transmembrane region" description="Helical" evidence="2">
    <location>
        <begin position="27"/>
        <end position="47"/>
    </location>
</feature>
<keyword evidence="2" id="KW-1133">Transmembrane helix</keyword>
<sequence length="278" mass="29677">MPLLRKWPGMPGWPPSSALGLRLPQRFLFLLFLSGLLTLCFGALFLLPDSSRFKRLFLPRRGGVGGEPTLTHSPPSPPPPPPPGQDPEPRQRRPAAANAPPPPRRLRDPQGAPPGTGAAANSSKRDRPAPRQQPSLRQGPPPPPPGGKKQPPPPPQQQDAGAAAGGGGGGPPGLFRHGVPLLRADRAAVPLRLRGLPPQPPPPGAGQEEKRGRRRTRDPRPAAQDQGAIGKNVLCFVRKDVDRHMVNNAAIVQAMERGQCWCKQISFCSSRDGSLPPL</sequence>
<keyword evidence="2" id="KW-0472">Membrane</keyword>
<reference evidence="3" key="1">
    <citation type="journal article" date="2023" name="DNA Res.">
        <title>Chromosome-level genome assembly of Phrynocephalus forsythii using third-generation DNA sequencing and Hi-C analysis.</title>
        <authorList>
            <person name="Qi Y."/>
            <person name="Zhao W."/>
            <person name="Zhao Y."/>
            <person name="Niu C."/>
            <person name="Cao S."/>
            <person name="Zhang Y."/>
        </authorList>
    </citation>
    <scope>NUCLEOTIDE SEQUENCE</scope>
    <source>
        <tissue evidence="3">Muscle</tissue>
    </source>
</reference>
<evidence type="ECO:0000256" key="2">
    <source>
        <dbReference type="SAM" id="Phobius"/>
    </source>
</evidence>
<evidence type="ECO:0000256" key="1">
    <source>
        <dbReference type="SAM" id="MobiDB-lite"/>
    </source>
</evidence>
<evidence type="ECO:0000313" key="4">
    <source>
        <dbReference type="Proteomes" id="UP001142489"/>
    </source>
</evidence>
<dbReference type="Proteomes" id="UP001142489">
    <property type="component" value="Unassembled WGS sequence"/>
</dbReference>
<feature type="compositionally biased region" description="Low complexity" evidence="1">
    <location>
        <begin position="109"/>
        <end position="120"/>
    </location>
</feature>
<gene>
    <name evidence="3" type="ORF">JRQ81_011871</name>
</gene>
<name>A0A9Q0X6Z9_9SAUR</name>
<feature type="compositionally biased region" description="Pro residues" evidence="1">
    <location>
        <begin position="74"/>
        <end position="86"/>
    </location>
</feature>
<feature type="compositionally biased region" description="Pro residues" evidence="1">
    <location>
        <begin position="139"/>
        <end position="156"/>
    </location>
</feature>
<comment type="caution">
    <text evidence="3">The sequence shown here is derived from an EMBL/GenBank/DDBJ whole genome shotgun (WGS) entry which is preliminary data.</text>
</comment>
<keyword evidence="4" id="KW-1185">Reference proteome</keyword>
<organism evidence="3 4">
    <name type="scientific">Phrynocephalus forsythii</name>
    <dbReference type="NCBI Taxonomy" id="171643"/>
    <lineage>
        <taxon>Eukaryota</taxon>
        <taxon>Metazoa</taxon>
        <taxon>Chordata</taxon>
        <taxon>Craniata</taxon>
        <taxon>Vertebrata</taxon>
        <taxon>Euteleostomi</taxon>
        <taxon>Lepidosauria</taxon>
        <taxon>Squamata</taxon>
        <taxon>Bifurcata</taxon>
        <taxon>Unidentata</taxon>
        <taxon>Episquamata</taxon>
        <taxon>Toxicofera</taxon>
        <taxon>Iguania</taxon>
        <taxon>Acrodonta</taxon>
        <taxon>Agamidae</taxon>
        <taxon>Agaminae</taxon>
        <taxon>Phrynocephalus</taxon>
    </lineage>
</organism>
<feature type="compositionally biased region" description="Gly residues" evidence="1">
    <location>
        <begin position="163"/>
        <end position="172"/>
    </location>
</feature>
<dbReference type="AlphaFoldDB" id="A0A9Q0X6Z9"/>
<protein>
    <submittedName>
        <fullName evidence="3">Uncharacterized protein</fullName>
    </submittedName>
</protein>